<evidence type="ECO:0000313" key="3">
    <source>
        <dbReference type="EMBL" id="RMZ52169.1"/>
    </source>
</evidence>
<gene>
    <name evidence="3" type="ORF">APUTEX25_001559</name>
</gene>
<proteinExistence type="inferred from homology"/>
<evidence type="ECO:0000313" key="4">
    <source>
        <dbReference type="Proteomes" id="UP000279271"/>
    </source>
</evidence>
<dbReference type="SUPFAM" id="SSF51197">
    <property type="entry name" value="Clavaminate synthase-like"/>
    <property type="match status" value="1"/>
</dbReference>
<feature type="non-terminal residue" evidence="3">
    <location>
        <position position="1"/>
    </location>
</feature>
<sequence length="175" mass="20145">EADAITDHLIWRLPWQQREVLIHGRRVLQPRLIVYQAADPRLSYTYSRVKLNPEPWDAVVLAVKERVEACLGTSFNSCLLNYYRDGKDKMSWHSDNEPLYGSEPTIASVSFGAARDFILRSNEDHACKRTYSLGQGTLLVMGGSTQDHWMHAVPPRARVEEPRINLTFRQIIRQP</sequence>
<dbReference type="Pfam" id="PF13532">
    <property type="entry name" value="2OG-FeII_Oxy_2"/>
    <property type="match status" value="1"/>
</dbReference>
<dbReference type="GO" id="GO:0051213">
    <property type="term" value="F:dioxygenase activity"/>
    <property type="evidence" value="ECO:0007669"/>
    <property type="project" value="InterPro"/>
</dbReference>
<dbReference type="InterPro" id="IPR037151">
    <property type="entry name" value="AlkB-like_sf"/>
</dbReference>
<feature type="domain" description="Fe2OG dioxygenase" evidence="2">
    <location>
        <begin position="74"/>
        <end position="172"/>
    </location>
</feature>
<dbReference type="AlphaFoldDB" id="A0A3M7KQQ0"/>
<dbReference type="InterPro" id="IPR005123">
    <property type="entry name" value="Oxoglu/Fe-dep_dioxygenase_dom"/>
</dbReference>
<reference evidence="4" key="1">
    <citation type="journal article" date="2018" name="Algal Res.">
        <title>Characterization of plant carbon substrate utilization by Auxenochlorella protothecoides.</title>
        <authorList>
            <person name="Vogler B.W."/>
            <person name="Starkenburg S.R."/>
            <person name="Sudasinghe N."/>
            <person name="Schambach J.Y."/>
            <person name="Rollin J.A."/>
            <person name="Pattathil S."/>
            <person name="Barry A.N."/>
        </authorList>
    </citation>
    <scope>NUCLEOTIDE SEQUENCE [LARGE SCALE GENOMIC DNA]</scope>
    <source>
        <strain evidence="4">UTEX 25</strain>
    </source>
</reference>
<evidence type="ECO:0000256" key="1">
    <source>
        <dbReference type="ARBA" id="ARBA00007879"/>
    </source>
</evidence>
<dbReference type="EMBL" id="QOKY01000213">
    <property type="protein sequence ID" value="RMZ52169.1"/>
    <property type="molecule type" value="Genomic_DNA"/>
</dbReference>
<dbReference type="Proteomes" id="UP000279271">
    <property type="component" value="Unassembled WGS sequence"/>
</dbReference>
<dbReference type="PROSITE" id="PS51471">
    <property type="entry name" value="FE2OG_OXY"/>
    <property type="match status" value="1"/>
</dbReference>
<name>A0A3M7KQQ0_AUXPR</name>
<evidence type="ECO:0000259" key="2">
    <source>
        <dbReference type="PROSITE" id="PS51471"/>
    </source>
</evidence>
<protein>
    <recommendedName>
        <fullName evidence="2">Fe2OG dioxygenase domain-containing protein</fullName>
    </recommendedName>
</protein>
<dbReference type="InterPro" id="IPR032854">
    <property type="entry name" value="ALKBH3"/>
</dbReference>
<organism evidence="3 4">
    <name type="scientific">Auxenochlorella protothecoides</name>
    <name type="common">Green microalga</name>
    <name type="synonym">Chlorella protothecoides</name>
    <dbReference type="NCBI Taxonomy" id="3075"/>
    <lineage>
        <taxon>Eukaryota</taxon>
        <taxon>Viridiplantae</taxon>
        <taxon>Chlorophyta</taxon>
        <taxon>core chlorophytes</taxon>
        <taxon>Trebouxiophyceae</taxon>
        <taxon>Chlorellales</taxon>
        <taxon>Chlorellaceae</taxon>
        <taxon>Auxenochlorella</taxon>
    </lineage>
</organism>
<dbReference type="InterPro" id="IPR027450">
    <property type="entry name" value="AlkB-like"/>
</dbReference>
<comment type="similarity">
    <text evidence="1">Belongs to the alkB family.</text>
</comment>
<dbReference type="Gene3D" id="2.60.120.590">
    <property type="entry name" value="Alpha-ketoglutarate-dependent dioxygenase AlkB-like"/>
    <property type="match status" value="1"/>
</dbReference>
<dbReference type="PANTHER" id="PTHR31212">
    <property type="entry name" value="ALPHA-KETOGLUTARATE-DEPENDENT DIOXYGENASE ALKB HOMOLOG 3"/>
    <property type="match status" value="1"/>
</dbReference>
<dbReference type="GO" id="GO:0006307">
    <property type="term" value="P:DNA alkylation repair"/>
    <property type="evidence" value="ECO:0007669"/>
    <property type="project" value="InterPro"/>
</dbReference>
<dbReference type="PANTHER" id="PTHR31212:SF4">
    <property type="entry name" value="ALPHA-KETOGLUTARATE-DEPENDENT DIOXYGENASE ALKB HOMOLOG 3"/>
    <property type="match status" value="1"/>
</dbReference>
<accession>A0A3M7KQQ0</accession>
<comment type="caution">
    <text evidence="3">The sequence shown here is derived from an EMBL/GenBank/DDBJ whole genome shotgun (WGS) entry which is preliminary data.</text>
</comment>